<accession>A0A9Q4KSV0</accession>
<evidence type="ECO:0000256" key="1">
    <source>
        <dbReference type="ARBA" id="ARBA00022741"/>
    </source>
</evidence>
<dbReference type="SMART" id="SM00487">
    <property type="entry name" value="DEXDc"/>
    <property type="match status" value="1"/>
</dbReference>
<keyword evidence="1" id="KW-0547">Nucleotide-binding</keyword>
<feature type="domain" description="Helicase ATP-binding" evidence="5">
    <location>
        <begin position="217"/>
        <end position="390"/>
    </location>
</feature>
<dbReference type="InterPro" id="IPR014001">
    <property type="entry name" value="Helicase_ATP-bd"/>
</dbReference>
<dbReference type="InterPro" id="IPR027417">
    <property type="entry name" value="P-loop_NTPase"/>
</dbReference>
<dbReference type="Pfam" id="PF00271">
    <property type="entry name" value="Helicase_C"/>
    <property type="match status" value="1"/>
</dbReference>
<evidence type="ECO:0000256" key="2">
    <source>
        <dbReference type="ARBA" id="ARBA00022801"/>
    </source>
</evidence>
<keyword evidence="8" id="KW-1185">Reference proteome</keyword>
<evidence type="ECO:0000259" key="5">
    <source>
        <dbReference type="PROSITE" id="PS51192"/>
    </source>
</evidence>
<dbReference type="CDD" id="cd18795">
    <property type="entry name" value="SF2_C_Ski2"/>
    <property type="match status" value="1"/>
</dbReference>
<evidence type="ECO:0000259" key="6">
    <source>
        <dbReference type="PROSITE" id="PS51194"/>
    </source>
</evidence>
<dbReference type="RefSeq" id="WP_274924682.1">
    <property type="nucleotide sequence ID" value="NZ_JAKELO010000002.1"/>
</dbReference>
<dbReference type="InterPro" id="IPR050474">
    <property type="entry name" value="Hel308_SKI2-like"/>
</dbReference>
<dbReference type="GO" id="GO:0005524">
    <property type="term" value="F:ATP binding"/>
    <property type="evidence" value="ECO:0007669"/>
    <property type="project" value="UniProtKB-KW"/>
</dbReference>
<dbReference type="GO" id="GO:0004386">
    <property type="term" value="F:helicase activity"/>
    <property type="evidence" value="ECO:0007669"/>
    <property type="project" value="UniProtKB-KW"/>
</dbReference>
<dbReference type="SUPFAM" id="SSF52540">
    <property type="entry name" value="P-loop containing nucleoside triphosphate hydrolases"/>
    <property type="match status" value="1"/>
</dbReference>
<dbReference type="Pfam" id="PF00270">
    <property type="entry name" value="DEAD"/>
    <property type="match status" value="1"/>
</dbReference>
<dbReference type="InterPro" id="IPR011545">
    <property type="entry name" value="DEAD/DEAH_box_helicase_dom"/>
</dbReference>
<dbReference type="GO" id="GO:0140097">
    <property type="term" value="F:catalytic activity, acting on DNA"/>
    <property type="evidence" value="ECO:0007669"/>
    <property type="project" value="UniProtKB-ARBA"/>
</dbReference>
<protein>
    <submittedName>
        <fullName evidence="7">DEAD/DEAH box helicase</fullName>
    </submittedName>
</protein>
<reference evidence="7" key="1">
    <citation type="submission" date="2022-01" db="EMBL/GenBank/DDBJ databases">
        <title>Draft genome of Methanogenium marinum DSM 15558.</title>
        <authorList>
            <person name="Chen S.-C."/>
            <person name="You Y.-T."/>
        </authorList>
    </citation>
    <scope>NUCLEOTIDE SEQUENCE</scope>
    <source>
        <strain evidence="7">DSM 15558</strain>
    </source>
</reference>
<dbReference type="InterPro" id="IPR001650">
    <property type="entry name" value="Helicase_C-like"/>
</dbReference>
<comment type="caution">
    <text evidence="7">The sequence shown here is derived from an EMBL/GenBank/DDBJ whole genome shotgun (WGS) entry which is preliminary data.</text>
</comment>
<dbReference type="SMART" id="SM00490">
    <property type="entry name" value="HELICc"/>
    <property type="match status" value="1"/>
</dbReference>
<evidence type="ECO:0000256" key="4">
    <source>
        <dbReference type="ARBA" id="ARBA00022840"/>
    </source>
</evidence>
<keyword evidence="3 7" id="KW-0347">Helicase</keyword>
<proteinExistence type="predicted"/>
<dbReference type="GO" id="GO:0016787">
    <property type="term" value="F:hydrolase activity"/>
    <property type="evidence" value="ECO:0007669"/>
    <property type="project" value="UniProtKB-KW"/>
</dbReference>
<dbReference type="EMBL" id="JAKELO010000002">
    <property type="protein sequence ID" value="MDE4908044.1"/>
    <property type="molecule type" value="Genomic_DNA"/>
</dbReference>
<sequence>MSIIVNPRRGPYRLYFYDGRRVTGIGDLDLSKTGKGCRPKEFRYREAGRRQPRHVPTKDLIRLFRKEKVYLTGEDEAFRSMCSDLQIPVVVIRLCRICLLGDRVTLLKTKNAVKYGREEICVGCAKNELRREAGYLGGMGMKSIGHLEHMLEMYRDLDRVLGMLQPDTGKPAQTLFDKLEAHAVMKTQPITDLPLPKNFVEASGVKYLMPVQQLCVEAGLLKGKDQLVVAATASGKTFIGEMAGVKNLSESRGSTFFLVPLVALANQKYRRFSERYGDFMNVSLLTGVSRIHLPGNRENARRSMKSDIIVGTYEGVDHHLRMGKHLAKVGTVVIDEVQMLEDADRGHRLDGLIARLRHVAPKAQFLFLSATIGSPSLLAKKLNAELVRYDERPVGLERHLIFTERKEKIPIIRKMVAEEFKKTSSKGFHGQTIVFTNSRARCHMVAEAVGSGAMPYHAGLSPQDRRKVEKMFEKGEIAAVITTAALAAGVDFPASQVIFDALAMGISWLKVQEFSQMMGRAGRPDFHDLGKVVILAEPGGVYSRESGTGTEEEVAMRLLKGEMEEVAPVYDIEGSSEEYAANAVVCGGDIGCLSVICETMVGELEDVGPLMKHDGYVYERKGKIVLSPLGQVMAEHFIGVERLSRILKMVRKTKDPLEIVAELDCVEDQDA</sequence>
<dbReference type="Proteomes" id="UP001143747">
    <property type="component" value="Unassembled WGS sequence"/>
</dbReference>
<dbReference type="PANTHER" id="PTHR47961:SF1">
    <property type="entry name" value="ATP-DEPENDENT HELICASE MJ1401-RELATED"/>
    <property type="match status" value="1"/>
</dbReference>
<dbReference type="PROSITE" id="PS51192">
    <property type="entry name" value="HELICASE_ATP_BIND_1"/>
    <property type="match status" value="1"/>
</dbReference>
<evidence type="ECO:0000313" key="8">
    <source>
        <dbReference type="Proteomes" id="UP001143747"/>
    </source>
</evidence>
<gene>
    <name evidence="7" type="ORF">L0665_05400</name>
</gene>
<dbReference type="PROSITE" id="PS51194">
    <property type="entry name" value="HELICASE_CTER"/>
    <property type="match status" value="1"/>
</dbReference>
<organism evidence="7 8">
    <name type="scientific">Methanogenium marinum</name>
    <dbReference type="NCBI Taxonomy" id="348610"/>
    <lineage>
        <taxon>Archaea</taxon>
        <taxon>Methanobacteriati</taxon>
        <taxon>Methanobacteriota</taxon>
        <taxon>Stenosarchaea group</taxon>
        <taxon>Methanomicrobia</taxon>
        <taxon>Methanomicrobiales</taxon>
        <taxon>Methanomicrobiaceae</taxon>
        <taxon>Methanogenium</taxon>
    </lineage>
</organism>
<feature type="domain" description="Helicase C-terminal" evidence="6">
    <location>
        <begin position="395"/>
        <end position="574"/>
    </location>
</feature>
<keyword evidence="2" id="KW-0378">Hydrolase</keyword>
<name>A0A9Q4KSV0_9EURY</name>
<dbReference type="PANTHER" id="PTHR47961">
    <property type="entry name" value="DNA POLYMERASE THETA, PUTATIVE (AFU_ORTHOLOGUE AFUA_1G05260)-RELATED"/>
    <property type="match status" value="1"/>
</dbReference>
<dbReference type="Gene3D" id="3.40.50.300">
    <property type="entry name" value="P-loop containing nucleotide triphosphate hydrolases"/>
    <property type="match status" value="2"/>
</dbReference>
<evidence type="ECO:0000313" key="7">
    <source>
        <dbReference type="EMBL" id="MDE4908044.1"/>
    </source>
</evidence>
<dbReference type="AlphaFoldDB" id="A0A9Q4KSV0"/>
<dbReference type="GO" id="GO:0003676">
    <property type="term" value="F:nucleic acid binding"/>
    <property type="evidence" value="ECO:0007669"/>
    <property type="project" value="InterPro"/>
</dbReference>
<evidence type="ECO:0000256" key="3">
    <source>
        <dbReference type="ARBA" id="ARBA00022806"/>
    </source>
</evidence>
<keyword evidence="4" id="KW-0067">ATP-binding</keyword>